<feature type="region of interest" description="Disordered" evidence="1">
    <location>
        <begin position="153"/>
        <end position="177"/>
    </location>
</feature>
<accession>A0A1X6PG74</accession>
<sequence length="263" mass="28476">MARLADVATDPLQLDTIQADNQPLSRAELDKPRQSLWDAVFAPAFNYPEYKPARATPVDCVLASDLRGMDPTRFTCSREASKLETIYRALRSNYTKAYSSYTRSGQMEGGIFKDYTNGDHQLLYLHCLLFDNSSVDFVLRPLPQAAQAEVGLPGSAAVGRGPGHPGSAPHPLRKRPRQSEVVIGGTDNLTTALVSIGNSSGPAGGDVVGHHVAAAFDNSEAIGAIWTQLKAARDAVSEDPSDVLAISKRVHFEQQLQKLMDTE</sequence>
<evidence type="ECO:0000313" key="2">
    <source>
        <dbReference type="EMBL" id="OSX79857.1"/>
    </source>
</evidence>
<evidence type="ECO:0000256" key="1">
    <source>
        <dbReference type="SAM" id="MobiDB-lite"/>
    </source>
</evidence>
<proteinExistence type="predicted"/>
<dbReference type="EMBL" id="KV918785">
    <property type="protein sequence ID" value="OSX79857.1"/>
    <property type="molecule type" value="Genomic_DNA"/>
</dbReference>
<name>A0A1X6PG74_PORUM</name>
<protein>
    <submittedName>
        <fullName evidence="2">Uncharacterized protein</fullName>
    </submittedName>
</protein>
<gene>
    <name evidence="2" type="ORF">BU14_0070s0032</name>
</gene>
<evidence type="ECO:0000313" key="3">
    <source>
        <dbReference type="Proteomes" id="UP000218209"/>
    </source>
</evidence>
<keyword evidence="3" id="KW-1185">Reference proteome</keyword>
<dbReference type="AlphaFoldDB" id="A0A1X6PG74"/>
<organism evidence="2 3">
    <name type="scientific">Porphyra umbilicalis</name>
    <name type="common">Purple laver</name>
    <name type="synonym">Red alga</name>
    <dbReference type="NCBI Taxonomy" id="2786"/>
    <lineage>
        <taxon>Eukaryota</taxon>
        <taxon>Rhodophyta</taxon>
        <taxon>Bangiophyceae</taxon>
        <taxon>Bangiales</taxon>
        <taxon>Bangiaceae</taxon>
        <taxon>Porphyra</taxon>
    </lineage>
</organism>
<reference evidence="2 3" key="1">
    <citation type="submission" date="2017-03" db="EMBL/GenBank/DDBJ databases">
        <title>WGS assembly of Porphyra umbilicalis.</title>
        <authorList>
            <person name="Brawley S.H."/>
            <person name="Blouin N.A."/>
            <person name="Ficko-Blean E."/>
            <person name="Wheeler G.L."/>
            <person name="Lohr M."/>
            <person name="Goodson H.V."/>
            <person name="Jenkins J.W."/>
            <person name="Blaby-Haas C.E."/>
            <person name="Helliwell K.E."/>
            <person name="Chan C."/>
            <person name="Marriage T."/>
            <person name="Bhattacharya D."/>
            <person name="Klein A.S."/>
            <person name="Badis Y."/>
            <person name="Brodie J."/>
            <person name="Cao Y."/>
            <person name="Collen J."/>
            <person name="Dittami S.M."/>
            <person name="Gachon C.M."/>
            <person name="Green B.R."/>
            <person name="Karpowicz S."/>
            <person name="Kim J.W."/>
            <person name="Kudahl U."/>
            <person name="Lin S."/>
            <person name="Michel G."/>
            <person name="Mittag M."/>
            <person name="Olson B.J."/>
            <person name="Pangilinan J."/>
            <person name="Peng Y."/>
            <person name="Qiu H."/>
            <person name="Shu S."/>
            <person name="Singer J.T."/>
            <person name="Smith A.G."/>
            <person name="Sprecher B.N."/>
            <person name="Wagner V."/>
            <person name="Wang W."/>
            <person name="Wang Z.-Y."/>
            <person name="Yan J."/>
            <person name="Yarish C."/>
            <person name="Zoeuner-Riek S."/>
            <person name="Zhuang Y."/>
            <person name="Zou Y."/>
            <person name="Lindquist E.A."/>
            <person name="Grimwood J."/>
            <person name="Barry K."/>
            <person name="Rokhsar D.S."/>
            <person name="Schmutz J."/>
            <person name="Stiller J.W."/>
            <person name="Grossman A.R."/>
            <person name="Prochnik S.E."/>
        </authorList>
    </citation>
    <scope>NUCLEOTIDE SEQUENCE [LARGE SCALE GENOMIC DNA]</scope>
    <source>
        <strain evidence="2">4086291</strain>
    </source>
</reference>
<dbReference type="Proteomes" id="UP000218209">
    <property type="component" value="Unassembled WGS sequence"/>
</dbReference>